<sequence length="117" mass="12560">MSTTSTSTLPPLASDFSPHLAAPVLQSESHHHHLMLAMGPVLAVLLSVLGGVFLAWLGMAVFCRYYTKARAALFNEEGLLDNADLRAPPAKVAMNDEGLVTFVEIEPAGRIKPLYTA</sequence>
<proteinExistence type="predicted"/>
<feature type="transmembrane region" description="Helical" evidence="1">
    <location>
        <begin position="41"/>
        <end position="63"/>
    </location>
</feature>
<evidence type="ECO:0000313" key="3">
    <source>
        <dbReference type="WBParaSite" id="PSAMB.scaffold2105size25369.g16367.t1"/>
    </source>
</evidence>
<dbReference type="AlphaFoldDB" id="A0A914VL23"/>
<dbReference type="WBParaSite" id="PSAMB.scaffold2105size25369.g16367.t1">
    <property type="protein sequence ID" value="PSAMB.scaffold2105size25369.g16367.t1"/>
    <property type="gene ID" value="PSAMB.scaffold2105size25369.g16367"/>
</dbReference>
<keyword evidence="2" id="KW-1185">Reference proteome</keyword>
<organism evidence="2 3">
    <name type="scientific">Plectus sambesii</name>
    <dbReference type="NCBI Taxonomy" id="2011161"/>
    <lineage>
        <taxon>Eukaryota</taxon>
        <taxon>Metazoa</taxon>
        <taxon>Ecdysozoa</taxon>
        <taxon>Nematoda</taxon>
        <taxon>Chromadorea</taxon>
        <taxon>Plectida</taxon>
        <taxon>Plectina</taxon>
        <taxon>Plectoidea</taxon>
        <taxon>Plectidae</taxon>
        <taxon>Plectus</taxon>
    </lineage>
</organism>
<reference evidence="3" key="1">
    <citation type="submission" date="2022-11" db="UniProtKB">
        <authorList>
            <consortium name="WormBaseParasite"/>
        </authorList>
    </citation>
    <scope>IDENTIFICATION</scope>
</reference>
<evidence type="ECO:0000256" key="1">
    <source>
        <dbReference type="SAM" id="Phobius"/>
    </source>
</evidence>
<protein>
    <submittedName>
        <fullName evidence="3">Uncharacterized protein</fullName>
    </submittedName>
</protein>
<name>A0A914VL23_9BILA</name>
<evidence type="ECO:0000313" key="2">
    <source>
        <dbReference type="Proteomes" id="UP000887566"/>
    </source>
</evidence>
<dbReference type="Proteomes" id="UP000887566">
    <property type="component" value="Unplaced"/>
</dbReference>
<keyword evidence="1" id="KW-0472">Membrane</keyword>
<accession>A0A914VL23</accession>
<keyword evidence="1" id="KW-0812">Transmembrane</keyword>
<keyword evidence="1" id="KW-1133">Transmembrane helix</keyword>